<keyword evidence="3 7" id="KW-0812">Transmembrane</keyword>
<feature type="domain" description="ABC3 transporter permease C-terminal" evidence="8">
    <location>
        <begin position="278"/>
        <end position="394"/>
    </location>
</feature>
<dbReference type="PANTHER" id="PTHR30572">
    <property type="entry name" value="MEMBRANE COMPONENT OF TRANSPORTER-RELATED"/>
    <property type="match status" value="1"/>
</dbReference>
<protein>
    <submittedName>
        <fullName evidence="10">ABC efflux pump, inner membrane subunit</fullName>
    </submittedName>
</protein>
<organism evidence="10 11">
    <name type="scientific">Koribacter versatilis (strain Ellin345)</name>
    <dbReference type="NCBI Taxonomy" id="204669"/>
    <lineage>
        <taxon>Bacteria</taxon>
        <taxon>Pseudomonadati</taxon>
        <taxon>Acidobacteriota</taxon>
        <taxon>Terriglobia</taxon>
        <taxon>Terriglobales</taxon>
        <taxon>Candidatus Korobacteraceae</taxon>
        <taxon>Candidatus Korobacter</taxon>
    </lineage>
</organism>
<dbReference type="OrthoDB" id="127329at2"/>
<keyword evidence="4 7" id="KW-1133">Transmembrane helix</keyword>
<evidence type="ECO:0000256" key="3">
    <source>
        <dbReference type="ARBA" id="ARBA00022692"/>
    </source>
</evidence>
<evidence type="ECO:0000256" key="1">
    <source>
        <dbReference type="ARBA" id="ARBA00004651"/>
    </source>
</evidence>
<dbReference type="AlphaFoldDB" id="Q1IV06"/>
<dbReference type="EnsemblBacteria" id="ABF39294">
    <property type="protein sequence ID" value="ABF39294"/>
    <property type="gene ID" value="Acid345_0289"/>
</dbReference>
<evidence type="ECO:0000259" key="9">
    <source>
        <dbReference type="Pfam" id="PF12704"/>
    </source>
</evidence>
<feature type="transmembrane region" description="Helical" evidence="7">
    <location>
        <begin position="768"/>
        <end position="788"/>
    </location>
</feature>
<dbReference type="NCBIfam" id="TIGR03434">
    <property type="entry name" value="ADOP"/>
    <property type="match status" value="1"/>
</dbReference>
<dbReference type="STRING" id="204669.Acid345_0289"/>
<dbReference type="EMBL" id="CP000360">
    <property type="protein sequence ID" value="ABF39294.1"/>
    <property type="molecule type" value="Genomic_DNA"/>
</dbReference>
<feature type="transmembrane region" description="Helical" evidence="7">
    <location>
        <begin position="20"/>
        <end position="48"/>
    </location>
</feature>
<dbReference type="InterPro" id="IPR050250">
    <property type="entry name" value="Macrolide_Exporter_MacB"/>
</dbReference>
<evidence type="ECO:0000259" key="8">
    <source>
        <dbReference type="Pfam" id="PF02687"/>
    </source>
</evidence>
<dbReference type="eggNOG" id="COG0577">
    <property type="taxonomic scope" value="Bacteria"/>
</dbReference>
<feature type="transmembrane region" description="Helical" evidence="7">
    <location>
        <begin position="726"/>
        <end position="753"/>
    </location>
</feature>
<dbReference type="RefSeq" id="WP_011521096.1">
    <property type="nucleotide sequence ID" value="NC_008009.1"/>
</dbReference>
<feature type="domain" description="MacB-like periplasmic core" evidence="9">
    <location>
        <begin position="481"/>
        <end position="650"/>
    </location>
</feature>
<dbReference type="GO" id="GO:0005886">
    <property type="term" value="C:plasma membrane"/>
    <property type="evidence" value="ECO:0007669"/>
    <property type="project" value="UniProtKB-SubCell"/>
</dbReference>
<evidence type="ECO:0000313" key="10">
    <source>
        <dbReference type="EMBL" id="ABF39294.1"/>
    </source>
</evidence>
<feature type="transmembrane region" description="Helical" evidence="7">
    <location>
        <begin position="368"/>
        <end position="395"/>
    </location>
</feature>
<dbReference type="InterPro" id="IPR025857">
    <property type="entry name" value="MacB_PCD"/>
</dbReference>
<feature type="transmembrane region" description="Helical" evidence="7">
    <location>
        <begin position="270"/>
        <end position="294"/>
    </location>
</feature>
<evidence type="ECO:0000256" key="4">
    <source>
        <dbReference type="ARBA" id="ARBA00022989"/>
    </source>
</evidence>
<feature type="domain" description="MacB-like periplasmic core" evidence="9">
    <location>
        <begin position="22"/>
        <end position="235"/>
    </location>
</feature>
<proteinExistence type="inferred from homology"/>
<feature type="transmembrane region" description="Helical" evidence="7">
    <location>
        <begin position="680"/>
        <end position="706"/>
    </location>
</feature>
<evidence type="ECO:0000256" key="7">
    <source>
        <dbReference type="SAM" id="Phobius"/>
    </source>
</evidence>
<dbReference type="Proteomes" id="UP000002432">
    <property type="component" value="Chromosome"/>
</dbReference>
<sequence length="805" mass="87425">MNNLLQDIKFGVRTLLRSPSFTVVAVLTIALAIGANTAMFSVINAVLLRPLPYNQPDRVMAVWQYDANQQINAFTTPNFVEWKRQGGIVAQLSAFTSTAFNIADQDVPERVAGGNMQYELLPNFGVQPVLGRNFTPEEDSLNGPPVAILSNAMWRTRFNSDPNILNQTIKLDSVAYTIIGVMPANFYVLNRNELLWTPLKLNPTDPSKSRRIHWMWGFLRLPDGMTKKQGDAEVNAITARLKAQDPSGDASRGLQLQSMPEFVYGDVKPALLLLMGSVGLVLLIACANVINLLLARGAARRSELSVRSALGAPRARLIRQLLTESLVLSICAGALGLGLGALALKSLLAMHPTNIPRVEEVRIDGWVLGFTFLVSLLVGVIFGLAPAVTASRANVAEVLKDSMRTSSGRIGRQRSVFVFAETALACMLLIGAGLASKSIWKLQKVDPGFNPHNVSVLRVSAPRSLLPAQLPEFYRRIFERVSTLPGVEAAALGRDLPMSGAADPSMPITIDGNTPALAEGEVITRFRSITPNYFRTLQTPVLRGREFADTDTSTSQPVAIVSKSLADRYWPNEDPVGKRLKPEIPDAPYYTVVGEVADVRHWSLDIQVEPTAYYPYTQLPPSIVALFQKNMSIAVRGTAGGIVPSVRAAVGEIDKTVPVFNVHTMDELFSDSGSLRRFDMALLLSFAGLALVLSAIGVYGVIAYSVAQRTREIAIRMAVGAQRKDVFELVIAQGAKVAGVGVVAGVIGALLLAKVMSSLLYEVNPRDLLTFCTVPFILMVVILLACYIPAHRAASVEPNTALRYE</sequence>
<dbReference type="HOGENOM" id="CLU_009433_1_0_0"/>
<dbReference type="GO" id="GO:0022857">
    <property type="term" value="F:transmembrane transporter activity"/>
    <property type="evidence" value="ECO:0007669"/>
    <property type="project" value="TreeGrafter"/>
</dbReference>
<dbReference type="Pfam" id="PF12704">
    <property type="entry name" value="MacB_PCD"/>
    <property type="match status" value="2"/>
</dbReference>
<evidence type="ECO:0000256" key="5">
    <source>
        <dbReference type="ARBA" id="ARBA00023136"/>
    </source>
</evidence>
<feature type="transmembrane region" description="Helical" evidence="7">
    <location>
        <begin position="416"/>
        <end position="435"/>
    </location>
</feature>
<reference evidence="10 11" key="1">
    <citation type="journal article" date="2009" name="Appl. Environ. Microbiol.">
        <title>Three genomes from the phylum Acidobacteria provide insight into the lifestyles of these microorganisms in soils.</title>
        <authorList>
            <person name="Ward N.L."/>
            <person name="Challacombe J.F."/>
            <person name="Janssen P.H."/>
            <person name="Henrissat B."/>
            <person name="Coutinho P.M."/>
            <person name="Wu M."/>
            <person name="Xie G."/>
            <person name="Haft D.H."/>
            <person name="Sait M."/>
            <person name="Badger J."/>
            <person name="Barabote R.D."/>
            <person name="Bradley B."/>
            <person name="Brettin T.S."/>
            <person name="Brinkac L.M."/>
            <person name="Bruce D."/>
            <person name="Creasy T."/>
            <person name="Daugherty S.C."/>
            <person name="Davidsen T.M."/>
            <person name="DeBoy R.T."/>
            <person name="Detter J.C."/>
            <person name="Dodson R.J."/>
            <person name="Durkin A.S."/>
            <person name="Ganapathy A."/>
            <person name="Gwinn-Giglio M."/>
            <person name="Han C.S."/>
            <person name="Khouri H."/>
            <person name="Kiss H."/>
            <person name="Kothari S.P."/>
            <person name="Madupu R."/>
            <person name="Nelson K.E."/>
            <person name="Nelson W.C."/>
            <person name="Paulsen I."/>
            <person name="Penn K."/>
            <person name="Ren Q."/>
            <person name="Rosovitz M.J."/>
            <person name="Selengut J.D."/>
            <person name="Shrivastava S."/>
            <person name="Sullivan S.A."/>
            <person name="Tapia R."/>
            <person name="Thompson L.S."/>
            <person name="Watkins K.L."/>
            <person name="Yang Q."/>
            <person name="Yu C."/>
            <person name="Zafar N."/>
            <person name="Zhou L."/>
            <person name="Kuske C.R."/>
        </authorList>
    </citation>
    <scope>NUCLEOTIDE SEQUENCE [LARGE SCALE GENOMIC DNA]</scope>
    <source>
        <strain evidence="10 11">Ellin345</strain>
    </source>
</reference>
<comment type="subcellular location">
    <subcellularLocation>
        <location evidence="1">Cell membrane</location>
        <topology evidence="1">Multi-pass membrane protein</topology>
    </subcellularLocation>
</comment>
<dbReference type="InterPro" id="IPR017800">
    <property type="entry name" value="ADOP"/>
</dbReference>
<evidence type="ECO:0000256" key="2">
    <source>
        <dbReference type="ARBA" id="ARBA00022475"/>
    </source>
</evidence>
<keyword evidence="11" id="KW-1185">Reference proteome</keyword>
<evidence type="ECO:0000313" key="11">
    <source>
        <dbReference type="Proteomes" id="UP000002432"/>
    </source>
</evidence>
<feature type="domain" description="ABC3 transporter permease C-terminal" evidence="8">
    <location>
        <begin position="685"/>
        <end position="798"/>
    </location>
</feature>
<name>Q1IV06_KORVE</name>
<evidence type="ECO:0000256" key="6">
    <source>
        <dbReference type="ARBA" id="ARBA00038076"/>
    </source>
</evidence>
<keyword evidence="2" id="KW-1003">Cell membrane</keyword>
<accession>Q1IV06</accession>
<dbReference type="InterPro" id="IPR003838">
    <property type="entry name" value="ABC3_permease_C"/>
</dbReference>
<keyword evidence="5 7" id="KW-0472">Membrane</keyword>
<dbReference type="PANTHER" id="PTHR30572:SF4">
    <property type="entry name" value="ABC TRANSPORTER PERMEASE YTRF"/>
    <property type="match status" value="1"/>
</dbReference>
<gene>
    <name evidence="10" type="ordered locus">Acid345_0289</name>
</gene>
<dbReference type="KEGG" id="aba:Acid345_0289"/>
<comment type="similarity">
    <text evidence="6">Belongs to the ABC-4 integral membrane protein family.</text>
</comment>
<feature type="transmembrane region" description="Helical" evidence="7">
    <location>
        <begin position="326"/>
        <end position="348"/>
    </location>
</feature>
<dbReference type="Pfam" id="PF02687">
    <property type="entry name" value="FtsX"/>
    <property type="match status" value="2"/>
</dbReference>